<dbReference type="SUPFAM" id="SSF49265">
    <property type="entry name" value="Fibronectin type III"/>
    <property type="match status" value="1"/>
</dbReference>
<dbReference type="EMBL" id="UYRU01048819">
    <property type="protein sequence ID" value="VDN10286.1"/>
    <property type="molecule type" value="Genomic_DNA"/>
</dbReference>
<dbReference type="Proteomes" id="UP000281553">
    <property type="component" value="Unassembled WGS sequence"/>
</dbReference>
<dbReference type="InterPro" id="IPR003961">
    <property type="entry name" value="FN3_dom"/>
</dbReference>
<evidence type="ECO:0000256" key="1">
    <source>
        <dbReference type="SAM" id="MobiDB-lite"/>
    </source>
</evidence>
<keyword evidence="3" id="KW-1185">Reference proteome</keyword>
<name>A0A3P7NXI1_DIBLA</name>
<dbReference type="InterPro" id="IPR036116">
    <property type="entry name" value="FN3_sf"/>
</dbReference>
<gene>
    <name evidence="2" type="ORF">DILT_LOCUS6117</name>
</gene>
<proteinExistence type="predicted"/>
<evidence type="ECO:0000313" key="3">
    <source>
        <dbReference type="Proteomes" id="UP000281553"/>
    </source>
</evidence>
<organism evidence="2 3">
    <name type="scientific">Dibothriocephalus latus</name>
    <name type="common">Fish tapeworm</name>
    <name type="synonym">Diphyllobothrium latum</name>
    <dbReference type="NCBI Taxonomy" id="60516"/>
    <lineage>
        <taxon>Eukaryota</taxon>
        <taxon>Metazoa</taxon>
        <taxon>Spiralia</taxon>
        <taxon>Lophotrochozoa</taxon>
        <taxon>Platyhelminthes</taxon>
        <taxon>Cestoda</taxon>
        <taxon>Eucestoda</taxon>
        <taxon>Diphyllobothriidea</taxon>
        <taxon>Diphyllobothriidae</taxon>
        <taxon>Dibothriocephalus</taxon>
    </lineage>
</organism>
<dbReference type="AlphaFoldDB" id="A0A3P7NXI1"/>
<dbReference type="CDD" id="cd00063">
    <property type="entry name" value="FN3"/>
    <property type="match status" value="1"/>
</dbReference>
<accession>A0A3P7NXI1</accession>
<dbReference type="InterPro" id="IPR013783">
    <property type="entry name" value="Ig-like_fold"/>
</dbReference>
<evidence type="ECO:0000313" key="2">
    <source>
        <dbReference type="EMBL" id="VDN10286.1"/>
    </source>
</evidence>
<evidence type="ECO:0008006" key="4">
    <source>
        <dbReference type="Google" id="ProtNLM"/>
    </source>
</evidence>
<dbReference type="Gene3D" id="2.60.40.10">
    <property type="entry name" value="Immunoglobulins"/>
    <property type="match status" value="1"/>
</dbReference>
<protein>
    <recommendedName>
        <fullName evidence="4">Fibronectin type-III domain-containing protein</fullName>
    </recommendedName>
</protein>
<sequence>MRLLPKFDLYLSHFCLQVVRAYTIQELEPETVYKVQVFAIAVIDGKEWASPAAILYLRTAVIPNKEHGTSGSPVLWNLQGRGCNCEGGGANRYFVQPPYFEDGTVRATLTLPSSIVSQYFGPSVKETSIFNLLWYPYVCIETQSAKVEVPMKPAQNNVYKASLSNFVLNNLRLQCHYKLRIQLAEERHLTAPQKRVLELCFCTPSCKEVHIKSGEPPKNCSFPNPQIPHGPVDVHYRLIPTDPNFHRNVPKHSPKRRPTSSFLSSSSSSQSEVQPVFYSNGNVGPSTSRFDAMVFWTPHPETLSSARRFHEYKSRDGIFDTGRPASLVRGYRVIWGPRLIEPIEPGMYSNGMPPQLDPEKTESKVLDVQVNSVVLRNLEPATLYIVQVQTIGAHGDSPASSLFFTTPDTTGTRGTRSSSGTPPLISSLLLFLFITAWISST</sequence>
<feature type="region of interest" description="Disordered" evidence="1">
    <location>
        <begin position="243"/>
        <end position="268"/>
    </location>
</feature>
<reference evidence="2 3" key="1">
    <citation type="submission" date="2018-11" db="EMBL/GenBank/DDBJ databases">
        <authorList>
            <consortium name="Pathogen Informatics"/>
        </authorList>
    </citation>
    <scope>NUCLEOTIDE SEQUENCE [LARGE SCALE GENOMIC DNA]</scope>
</reference>
<dbReference type="OrthoDB" id="9985779at2759"/>
<feature type="compositionally biased region" description="Basic residues" evidence="1">
    <location>
        <begin position="248"/>
        <end position="258"/>
    </location>
</feature>